<dbReference type="PANTHER" id="PTHR46797">
    <property type="entry name" value="HTH-TYPE TRANSCRIPTIONAL REGULATOR"/>
    <property type="match status" value="1"/>
</dbReference>
<dbReference type="Proteomes" id="UP000185568">
    <property type="component" value="Unassembled WGS sequence"/>
</dbReference>
<keyword evidence="1" id="KW-0238">DNA-binding</keyword>
<evidence type="ECO:0000313" key="4">
    <source>
        <dbReference type="Proteomes" id="UP000185568"/>
    </source>
</evidence>
<evidence type="ECO:0000259" key="2">
    <source>
        <dbReference type="PROSITE" id="PS50943"/>
    </source>
</evidence>
<feature type="domain" description="HTH cro/C1-type" evidence="2">
    <location>
        <begin position="18"/>
        <end position="73"/>
    </location>
</feature>
<dbReference type="SUPFAM" id="SSF47413">
    <property type="entry name" value="lambda repressor-like DNA-binding domains"/>
    <property type="match status" value="1"/>
</dbReference>
<dbReference type="InterPro" id="IPR010982">
    <property type="entry name" value="Lambda_DNA-bd_dom_sf"/>
</dbReference>
<dbReference type="Pfam" id="PF01381">
    <property type="entry name" value="HTH_3"/>
    <property type="match status" value="1"/>
</dbReference>
<dbReference type="SMART" id="SM00530">
    <property type="entry name" value="HTH_XRE"/>
    <property type="match status" value="1"/>
</dbReference>
<dbReference type="InterPro" id="IPR001387">
    <property type="entry name" value="Cro/C1-type_HTH"/>
</dbReference>
<dbReference type="GO" id="GO:0003677">
    <property type="term" value="F:DNA binding"/>
    <property type="evidence" value="ECO:0007669"/>
    <property type="project" value="UniProtKB-KW"/>
</dbReference>
<accession>A0A1Q8Q1L7</accession>
<proteinExistence type="predicted"/>
<protein>
    <recommendedName>
        <fullName evidence="2">HTH cro/C1-type domain-containing protein</fullName>
    </recommendedName>
</protein>
<keyword evidence="4" id="KW-1185">Reference proteome</keyword>
<organism evidence="3 4">
    <name type="scientific">Domibacillus antri</name>
    <dbReference type="NCBI Taxonomy" id="1714264"/>
    <lineage>
        <taxon>Bacteria</taxon>
        <taxon>Bacillati</taxon>
        <taxon>Bacillota</taxon>
        <taxon>Bacilli</taxon>
        <taxon>Bacillales</taxon>
        <taxon>Bacillaceae</taxon>
        <taxon>Domibacillus</taxon>
    </lineage>
</organism>
<dbReference type="EMBL" id="MSDU01000063">
    <property type="protein sequence ID" value="OLN21212.1"/>
    <property type="molecule type" value="Genomic_DNA"/>
</dbReference>
<dbReference type="STRING" id="1714264.BTO30_16160"/>
<dbReference type="PROSITE" id="PS50943">
    <property type="entry name" value="HTH_CROC1"/>
    <property type="match status" value="1"/>
</dbReference>
<dbReference type="OrthoDB" id="2679499at2"/>
<dbReference type="InterPro" id="IPR050807">
    <property type="entry name" value="TransReg_Diox_bact_type"/>
</dbReference>
<reference evidence="3 4" key="1">
    <citation type="submission" date="2016-12" db="EMBL/GenBank/DDBJ databases">
        <title>Domibacillus antri genome sequencing.</title>
        <authorList>
            <person name="Verma A."/>
            <person name="Krishnamurthi S."/>
        </authorList>
    </citation>
    <scope>NUCLEOTIDE SEQUENCE [LARGE SCALE GENOMIC DNA]</scope>
    <source>
        <strain evidence="3 4">XD80</strain>
    </source>
</reference>
<dbReference type="CDD" id="cd00093">
    <property type="entry name" value="HTH_XRE"/>
    <property type="match status" value="1"/>
</dbReference>
<sequence length="150" mass="17183">MSKNGEDRTVSNNFGSTLKYWREKRGMSLQELFEKTGVSNGYISRLERGERKAPSVPISAKLADALGIPLSLLLDVSTSETPIDEAPLVAELILYHDCKKDTDHLLNKEEKESFIQIIEFVLEMDWNEDNRIKQLFDLSEMIDDFKEVSK</sequence>
<dbReference type="GO" id="GO:0003700">
    <property type="term" value="F:DNA-binding transcription factor activity"/>
    <property type="evidence" value="ECO:0007669"/>
    <property type="project" value="TreeGrafter"/>
</dbReference>
<dbReference type="AlphaFoldDB" id="A0A1Q8Q1L7"/>
<gene>
    <name evidence="3" type="ORF">BTO30_16160</name>
</gene>
<dbReference type="PANTHER" id="PTHR46797:SF1">
    <property type="entry name" value="METHYLPHOSPHONATE SYNTHASE"/>
    <property type="match status" value="1"/>
</dbReference>
<name>A0A1Q8Q1L7_9BACI</name>
<dbReference type="RefSeq" id="WP_075399726.1">
    <property type="nucleotide sequence ID" value="NZ_MSDU01000063.1"/>
</dbReference>
<dbReference type="Gene3D" id="1.10.260.40">
    <property type="entry name" value="lambda repressor-like DNA-binding domains"/>
    <property type="match status" value="1"/>
</dbReference>
<comment type="caution">
    <text evidence="3">The sequence shown here is derived from an EMBL/GenBank/DDBJ whole genome shotgun (WGS) entry which is preliminary data.</text>
</comment>
<evidence type="ECO:0000313" key="3">
    <source>
        <dbReference type="EMBL" id="OLN21212.1"/>
    </source>
</evidence>
<evidence type="ECO:0000256" key="1">
    <source>
        <dbReference type="ARBA" id="ARBA00023125"/>
    </source>
</evidence>
<dbReference type="GO" id="GO:0005829">
    <property type="term" value="C:cytosol"/>
    <property type="evidence" value="ECO:0007669"/>
    <property type="project" value="TreeGrafter"/>
</dbReference>